<reference evidence="2" key="1">
    <citation type="journal article" date="2017" name="Nat. Ecol. Evol.">
        <title>Genome expansion and lineage-specific genetic innovations in the forest pathogenic fungi Armillaria.</title>
        <authorList>
            <person name="Sipos G."/>
            <person name="Prasanna A.N."/>
            <person name="Walter M.C."/>
            <person name="O'Connor E."/>
            <person name="Balint B."/>
            <person name="Krizsan K."/>
            <person name="Kiss B."/>
            <person name="Hess J."/>
            <person name="Varga T."/>
            <person name="Slot J."/>
            <person name="Riley R."/>
            <person name="Boka B."/>
            <person name="Rigling D."/>
            <person name="Barry K."/>
            <person name="Lee J."/>
            <person name="Mihaltcheva S."/>
            <person name="LaButti K."/>
            <person name="Lipzen A."/>
            <person name="Waldron R."/>
            <person name="Moloney N.M."/>
            <person name="Sperisen C."/>
            <person name="Kredics L."/>
            <person name="Vagvoelgyi C."/>
            <person name="Patrignani A."/>
            <person name="Fitzpatrick D."/>
            <person name="Nagy I."/>
            <person name="Doyle S."/>
            <person name="Anderson J.B."/>
            <person name="Grigoriev I.V."/>
            <person name="Gueldener U."/>
            <person name="Muensterkoetter M."/>
            <person name="Nagy L.G."/>
        </authorList>
    </citation>
    <scope>NUCLEOTIDE SEQUENCE [LARGE SCALE GENOMIC DNA]</scope>
    <source>
        <strain evidence="2">Ar21-2</strain>
    </source>
</reference>
<protein>
    <submittedName>
        <fullName evidence="1">Uncharacterized protein</fullName>
    </submittedName>
</protein>
<dbReference type="EMBL" id="KZ293721">
    <property type="protein sequence ID" value="PBK82093.1"/>
    <property type="molecule type" value="Genomic_DNA"/>
</dbReference>
<organism evidence="1 2">
    <name type="scientific">Armillaria gallica</name>
    <name type="common">Bulbous honey fungus</name>
    <name type="synonym">Armillaria bulbosa</name>
    <dbReference type="NCBI Taxonomy" id="47427"/>
    <lineage>
        <taxon>Eukaryota</taxon>
        <taxon>Fungi</taxon>
        <taxon>Dikarya</taxon>
        <taxon>Basidiomycota</taxon>
        <taxon>Agaricomycotina</taxon>
        <taxon>Agaricomycetes</taxon>
        <taxon>Agaricomycetidae</taxon>
        <taxon>Agaricales</taxon>
        <taxon>Marasmiineae</taxon>
        <taxon>Physalacriaceae</taxon>
        <taxon>Armillaria</taxon>
    </lineage>
</organism>
<gene>
    <name evidence="1" type="ORF">ARMGADRAFT_741723</name>
</gene>
<keyword evidence="2" id="KW-1185">Reference proteome</keyword>
<proteinExistence type="predicted"/>
<accession>A0A2H3D1A5</accession>
<dbReference type="Proteomes" id="UP000217790">
    <property type="component" value="Unassembled WGS sequence"/>
</dbReference>
<sequence length="126" mass="14250">MSLVALDAHISRDGAQIILSRKQGLCRRCSTASTFLEHDLVCVPRTEWIEPPRVSLPSHDRFERSHGADRSLCLQHVFLMEIRTTFLTLELYSIEVTFHLSIAEAVREYSWRGFTIAAEHGAGSVP</sequence>
<evidence type="ECO:0000313" key="2">
    <source>
        <dbReference type="Proteomes" id="UP000217790"/>
    </source>
</evidence>
<dbReference type="OrthoDB" id="10446277at2759"/>
<name>A0A2H3D1A5_ARMGA</name>
<dbReference type="InParanoid" id="A0A2H3D1A5"/>
<evidence type="ECO:0000313" key="1">
    <source>
        <dbReference type="EMBL" id="PBK82093.1"/>
    </source>
</evidence>
<dbReference type="AlphaFoldDB" id="A0A2H3D1A5"/>